<accession>A0A1X6NW72</accession>
<evidence type="ECO:0000256" key="1">
    <source>
        <dbReference type="ARBA" id="ARBA00004141"/>
    </source>
</evidence>
<evidence type="ECO:0000256" key="4">
    <source>
        <dbReference type="ARBA" id="ARBA00022989"/>
    </source>
</evidence>
<feature type="transmembrane region" description="Helical" evidence="7">
    <location>
        <begin position="150"/>
        <end position="174"/>
    </location>
</feature>
<keyword evidence="3 7" id="KW-0812">Transmembrane</keyword>
<keyword evidence="5 7" id="KW-0472">Membrane</keyword>
<dbReference type="EMBL" id="KV919033">
    <property type="protein sequence ID" value="OSX72869.1"/>
    <property type="molecule type" value="Genomic_DNA"/>
</dbReference>
<feature type="compositionally biased region" description="Low complexity" evidence="6">
    <location>
        <begin position="58"/>
        <end position="71"/>
    </location>
</feature>
<dbReference type="PANTHER" id="PTHR21716">
    <property type="entry name" value="TRANSMEMBRANE PROTEIN"/>
    <property type="match status" value="1"/>
</dbReference>
<proteinExistence type="inferred from homology"/>
<organism evidence="8 9">
    <name type="scientific">Porphyra umbilicalis</name>
    <name type="common">Purple laver</name>
    <name type="synonym">Red alga</name>
    <dbReference type="NCBI Taxonomy" id="2786"/>
    <lineage>
        <taxon>Eukaryota</taxon>
        <taxon>Rhodophyta</taxon>
        <taxon>Bangiophyceae</taxon>
        <taxon>Bangiales</taxon>
        <taxon>Bangiaceae</taxon>
        <taxon>Porphyra</taxon>
    </lineage>
</organism>
<dbReference type="GO" id="GO:0016020">
    <property type="term" value="C:membrane"/>
    <property type="evidence" value="ECO:0007669"/>
    <property type="project" value="UniProtKB-SubCell"/>
</dbReference>
<evidence type="ECO:0000256" key="7">
    <source>
        <dbReference type="SAM" id="Phobius"/>
    </source>
</evidence>
<feature type="transmembrane region" description="Helical" evidence="7">
    <location>
        <begin position="456"/>
        <end position="476"/>
    </location>
</feature>
<evidence type="ECO:0000256" key="5">
    <source>
        <dbReference type="ARBA" id="ARBA00023136"/>
    </source>
</evidence>
<dbReference type="GO" id="GO:0055085">
    <property type="term" value="P:transmembrane transport"/>
    <property type="evidence" value="ECO:0007669"/>
    <property type="project" value="TreeGrafter"/>
</dbReference>
<dbReference type="Proteomes" id="UP000218209">
    <property type="component" value="Unassembled WGS sequence"/>
</dbReference>
<comment type="subcellular location">
    <subcellularLocation>
        <location evidence="1">Membrane</location>
        <topology evidence="1">Multi-pass membrane protein</topology>
    </subcellularLocation>
</comment>
<evidence type="ECO:0000256" key="6">
    <source>
        <dbReference type="SAM" id="MobiDB-lite"/>
    </source>
</evidence>
<sequence length="545" mass="56638">MAVRPWAGAFVAPAASRGLRLSAFAGGRRAACGRWPRPAAAAAAARRHPRVGRPPGGAPAVATPRASAGAAAGPGGSNAGAPADEENVETLLAKIPLKRVAIWAAFFGALVALRSFLSVILMAFILGYIGQTVVRWAGRVSSGRLPRRSVVAAYYALIVSLIGAFSIMTVPTVIRESQYFIRTMQSENPYVFVADGIRRSLGDELAGKLESAVIIALNPPQLDETAAAAGGRLPAGGGLGPAAAASGSSSAAATAAAAAAAGEAPSSTFYSTSAKEREARRLLRTVPDAPAVDASAWTPERSRRLGILLQLSIRGYVTKAASVLTRLVGQSTKTAFKGLVAILFSAIFLWDLPRIAQGVRSLRHSRARTAYLELAPRLGDFADVLGKSFEAQTMIALVNTSLTTLGLMLLGIPGIGFLSLVTLLCSFIPVAGVFVSTFPMLVLALSDCGLAKSGGVLLMVAGVHVVEAYVLNPQIYSAHLHLHPILVLVVLYVAEHMYGVPGLLLAVPVTVFLLRQLAVPGATPAEQLPAGEATDAQDVEVKQVP</sequence>
<keyword evidence="4 7" id="KW-1133">Transmembrane helix</keyword>
<evidence type="ECO:0000256" key="3">
    <source>
        <dbReference type="ARBA" id="ARBA00022692"/>
    </source>
</evidence>
<feature type="transmembrane region" description="Helical" evidence="7">
    <location>
        <begin position="496"/>
        <end position="514"/>
    </location>
</feature>
<evidence type="ECO:0000313" key="8">
    <source>
        <dbReference type="EMBL" id="OSX72869.1"/>
    </source>
</evidence>
<dbReference type="OrthoDB" id="531865at2759"/>
<gene>
    <name evidence="8" type="ORF">BU14_0399s0013</name>
</gene>
<comment type="similarity">
    <text evidence="2">Belongs to the autoinducer-2 exporter (AI-2E) (TC 2.A.86) family.</text>
</comment>
<evidence type="ECO:0008006" key="10">
    <source>
        <dbReference type="Google" id="ProtNLM"/>
    </source>
</evidence>
<name>A0A1X6NW72_PORUM</name>
<dbReference type="InterPro" id="IPR002549">
    <property type="entry name" value="AI-2E-like"/>
</dbReference>
<feature type="transmembrane region" description="Helical" evidence="7">
    <location>
        <begin position="100"/>
        <end position="130"/>
    </location>
</feature>
<keyword evidence="9" id="KW-1185">Reference proteome</keyword>
<evidence type="ECO:0000256" key="2">
    <source>
        <dbReference type="ARBA" id="ARBA00009773"/>
    </source>
</evidence>
<feature type="transmembrane region" description="Helical" evidence="7">
    <location>
        <begin position="421"/>
        <end position="444"/>
    </location>
</feature>
<protein>
    <recommendedName>
        <fullName evidence="10">AI-2E family transporter</fullName>
    </recommendedName>
</protein>
<evidence type="ECO:0000313" key="9">
    <source>
        <dbReference type="Proteomes" id="UP000218209"/>
    </source>
</evidence>
<dbReference type="Pfam" id="PF01594">
    <property type="entry name" value="AI-2E_transport"/>
    <property type="match status" value="1"/>
</dbReference>
<reference evidence="8 9" key="1">
    <citation type="submission" date="2017-03" db="EMBL/GenBank/DDBJ databases">
        <title>WGS assembly of Porphyra umbilicalis.</title>
        <authorList>
            <person name="Brawley S.H."/>
            <person name="Blouin N.A."/>
            <person name="Ficko-Blean E."/>
            <person name="Wheeler G.L."/>
            <person name="Lohr M."/>
            <person name="Goodson H.V."/>
            <person name="Jenkins J.W."/>
            <person name="Blaby-Haas C.E."/>
            <person name="Helliwell K.E."/>
            <person name="Chan C."/>
            <person name="Marriage T."/>
            <person name="Bhattacharya D."/>
            <person name="Klein A.S."/>
            <person name="Badis Y."/>
            <person name="Brodie J."/>
            <person name="Cao Y."/>
            <person name="Collen J."/>
            <person name="Dittami S.M."/>
            <person name="Gachon C.M."/>
            <person name="Green B.R."/>
            <person name="Karpowicz S."/>
            <person name="Kim J.W."/>
            <person name="Kudahl U."/>
            <person name="Lin S."/>
            <person name="Michel G."/>
            <person name="Mittag M."/>
            <person name="Olson B.J."/>
            <person name="Pangilinan J."/>
            <person name="Peng Y."/>
            <person name="Qiu H."/>
            <person name="Shu S."/>
            <person name="Singer J.T."/>
            <person name="Smith A.G."/>
            <person name="Sprecher B.N."/>
            <person name="Wagner V."/>
            <person name="Wang W."/>
            <person name="Wang Z.-Y."/>
            <person name="Yan J."/>
            <person name="Yarish C."/>
            <person name="Zoeuner-Riek S."/>
            <person name="Zhuang Y."/>
            <person name="Zou Y."/>
            <person name="Lindquist E.A."/>
            <person name="Grimwood J."/>
            <person name="Barry K."/>
            <person name="Rokhsar D.S."/>
            <person name="Schmutz J."/>
            <person name="Stiller J.W."/>
            <person name="Grossman A.R."/>
            <person name="Prochnik S.E."/>
        </authorList>
    </citation>
    <scope>NUCLEOTIDE SEQUENCE [LARGE SCALE GENOMIC DNA]</scope>
    <source>
        <strain evidence="8">4086291</strain>
    </source>
</reference>
<feature type="transmembrane region" description="Helical" evidence="7">
    <location>
        <begin position="395"/>
        <end position="415"/>
    </location>
</feature>
<dbReference type="AlphaFoldDB" id="A0A1X6NW72"/>
<dbReference type="PANTHER" id="PTHR21716:SF62">
    <property type="entry name" value="TRANSPORT PROTEIN YDBI-RELATED"/>
    <property type="match status" value="1"/>
</dbReference>
<feature type="region of interest" description="Disordered" evidence="6">
    <location>
        <begin position="43"/>
        <end position="81"/>
    </location>
</feature>